<dbReference type="Gene3D" id="3.20.20.140">
    <property type="entry name" value="Metal-dependent hydrolases"/>
    <property type="match status" value="1"/>
</dbReference>
<dbReference type="InterPro" id="IPR016195">
    <property type="entry name" value="Pol/histidinol_Pase-like"/>
</dbReference>
<name>A0A1Y0EK10_9BURK</name>
<dbReference type="Gene3D" id="1.10.150.650">
    <property type="match status" value="1"/>
</dbReference>
<protein>
    <submittedName>
        <fullName evidence="2">Phosphatase</fullName>
    </submittedName>
</protein>
<dbReference type="GO" id="GO:0035312">
    <property type="term" value="F:5'-3' DNA exonuclease activity"/>
    <property type="evidence" value="ECO:0007669"/>
    <property type="project" value="TreeGrafter"/>
</dbReference>
<proteinExistence type="predicted"/>
<dbReference type="SMART" id="SM00481">
    <property type="entry name" value="POLIIIAc"/>
    <property type="match status" value="1"/>
</dbReference>
<dbReference type="NCBIfam" id="NF041577">
    <property type="entry name" value="nside_bi_sphtase"/>
    <property type="match status" value="1"/>
</dbReference>
<dbReference type="Proteomes" id="UP000196138">
    <property type="component" value="Chromosome"/>
</dbReference>
<dbReference type="InterPro" id="IPR052018">
    <property type="entry name" value="PHP_domain"/>
</dbReference>
<evidence type="ECO:0000313" key="2">
    <source>
        <dbReference type="EMBL" id="ARU03984.1"/>
    </source>
</evidence>
<dbReference type="AlphaFoldDB" id="A0A1Y0EK10"/>
<evidence type="ECO:0000259" key="1">
    <source>
        <dbReference type="SMART" id="SM00481"/>
    </source>
</evidence>
<accession>A0A1Y0EK10</accession>
<dbReference type="EMBL" id="CP021455">
    <property type="protein sequence ID" value="ARU03984.1"/>
    <property type="molecule type" value="Genomic_DNA"/>
</dbReference>
<keyword evidence="3" id="KW-1185">Reference proteome</keyword>
<evidence type="ECO:0000313" key="3">
    <source>
        <dbReference type="Proteomes" id="UP000196138"/>
    </source>
</evidence>
<dbReference type="InterPro" id="IPR049742">
    <property type="entry name" value="35NBP"/>
</dbReference>
<dbReference type="OrthoDB" id="9804333at2"/>
<dbReference type="PANTHER" id="PTHR42924">
    <property type="entry name" value="EXONUCLEASE"/>
    <property type="match status" value="1"/>
</dbReference>
<organism evidence="2 3">
    <name type="scientific">Comamonas serinivorans</name>
    <dbReference type="NCBI Taxonomy" id="1082851"/>
    <lineage>
        <taxon>Bacteria</taxon>
        <taxon>Pseudomonadati</taxon>
        <taxon>Pseudomonadota</taxon>
        <taxon>Betaproteobacteria</taxon>
        <taxon>Burkholderiales</taxon>
        <taxon>Comamonadaceae</taxon>
        <taxon>Comamonas</taxon>
    </lineage>
</organism>
<dbReference type="InterPro" id="IPR004013">
    <property type="entry name" value="PHP_dom"/>
</dbReference>
<dbReference type="KEGG" id="cser:CCO03_04220"/>
<dbReference type="PANTHER" id="PTHR42924:SF3">
    <property type="entry name" value="POLYMERASE_HISTIDINOL PHOSPHATASE N-TERMINAL DOMAIN-CONTAINING PROTEIN"/>
    <property type="match status" value="1"/>
</dbReference>
<gene>
    <name evidence="2" type="ORF">CCO03_04220</name>
</gene>
<dbReference type="CDD" id="cd07438">
    <property type="entry name" value="PHP_HisPPase_AMP"/>
    <property type="match status" value="1"/>
</dbReference>
<dbReference type="Pfam" id="PF02811">
    <property type="entry name" value="PHP"/>
    <property type="match status" value="1"/>
</dbReference>
<dbReference type="GO" id="GO:0004534">
    <property type="term" value="F:5'-3' RNA exonuclease activity"/>
    <property type="evidence" value="ECO:0007669"/>
    <property type="project" value="TreeGrafter"/>
</dbReference>
<sequence>MTLSFDAGCNADLHCHSTASDGTLSPEALAARAQANGVALWALTDHDEVGGQARALAAAQALGLPYLTGVEISVSFLHQSVHIVGLGFDPDHPELVAGLDATRNGRDDRARRMADGLAAVGIGGAYGGALALAGNPRLIARTHFSRFLIEQGICRDNGEVFRRFLTEGKPGFVPHQWASLKDALDWIVKAGGLAVIAHPARYGFSPNEEYALLHEFVGHGGRGIEVVTGAHTDAEANQYAGVAREFKLLASRGSDFHGPGESRVDLGELPPLPRGVEPVWQALRDRVRC</sequence>
<reference evidence="2 3" key="1">
    <citation type="submission" date="2017-05" db="EMBL/GenBank/DDBJ databases">
        <authorList>
            <person name="Song R."/>
            <person name="Chenine A.L."/>
            <person name="Ruprecht R.M."/>
        </authorList>
    </citation>
    <scope>NUCLEOTIDE SEQUENCE [LARGE SCALE GENOMIC DNA]</scope>
    <source>
        <strain evidence="2 3">DSM 26136</strain>
    </source>
</reference>
<dbReference type="RefSeq" id="WP_087277666.1">
    <property type="nucleotide sequence ID" value="NZ_CP021455.1"/>
</dbReference>
<dbReference type="InterPro" id="IPR003141">
    <property type="entry name" value="Pol/His_phosphatase_N"/>
</dbReference>
<feature type="domain" description="Polymerase/histidinol phosphatase N-terminal" evidence="1">
    <location>
        <begin position="11"/>
        <end position="76"/>
    </location>
</feature>
<dbReference type="SUPFAM" id="SSF89550">
    <property type="entry name" value="PHP domain-like"/>
    <property type="match status" value="1"/>
</dbReference>